<proteinExistence type="predicted"/>
<dbReference type="RefSeq" id="WP_189432308.1">
    <property type="nucleotide sequence ID" value="NZ_BNAO01000003.1"/>
</dbReference>
<reference evidence="3" key="1">
    <citation type="journal article" date="2019" name="Int. J. Syst. Evol. Microbiol.">
        <title>The Global Catalogue of Microorganisms (GCM) 10K type strain sequencing project: providing services to taxonomists for standard genome sequencing and annotation.</title>
        <authorList>
            <consortium name="The Broad Institute Genomics Platform"/>
            <consortium name="The Broad Institute Genome Sequencing Center for Infectious Disease"/>
            <person name="Wu L."/>
            <person name="Ma J."/>
        </authorList>
    </citation>
    <scope>NUCLEOTIDE SEQUENCE [LARGE SCALE GENOMIC DNA]</scope>
    <source>
        <strain evidence="3">CGMCC 1.7003</strain>
    </source>
</reference>
<dbReference type="Proteomes" id="UP000659697">
    <property type="component" value="Unassembled WGS sequence"/>
</dbReference>
<feature type="region of interest" description="Disordered" evidence="1">
    <location>
        <begin position="395"/>
        <end position="416"/>
    </location>
</feature>
<comment type="caution">
    <text evidence="2">The sequence shown here is derived from an EMBL/GenBank/DDBJ whole genome shotgun (WGS) entry which is preliminary data.</text>
</comment>
<name>A0ABQ3L1Y8_9ALTE</name>
<gene>
    <name evidence="2" type="ORF">GCM10010919_17260</name>
</gene>
<evidence type="ECO:0000313" key="3">
    <source>
        <dbReference type="Proteomes" id="UP000659697"/>
    </source>
</evidence>
<evidence type="ECO:0000313" key="2">
    <source>
        <dbReference type="EMBL" id="GHG68091.1"/>
    </source>
</evidence>
<protein>
    <recommendedName>
        <fullName evidence="4">Type II secretion system protein L</fullName>
    </recommendedName>
</protein>
<evidence type="ECO:0008006" key="4">
    <source>
        <dbReference type="Google" id="ProtNLM"/>
    </source>
</evidence>
<organism evidence="2 3">
    <name type="scientific">Alishewanella longhuensis</name>
    <dbReference type="NCBI Taxonomy" id="1091037"/>
    <lineage>
        <taxon>Bacteria</taxon>
        <taxon>Pseudomonadati</taxon>
        <taxon>Pseudomonadota</taxon>
        <taxon>Gammaproteobacteria</taxon>
        <taxon>Alteromonadales</taxon>
        <taxon>Alteromonadaceae</taxon>
        <taxon>Alishewanella</taxon>
    </lineage>
</organism>
<sequence>MKNIFALWHKFSAWLTGNTLGYLDASGVFYRLEPKAQLQWLSTNLTIATTHAKLPPLVLVSRHWYSEQKKSYPVNNKADVIKIAKQEFGNSCQLYLGDYTDGKRDVLVIQFKPALLDFASQAKLIIPETLLINKHYPKLLVSAKMRDQAFAQITTPDGLWQSIKLSPLLPDTARAAIALGAPADAVLQNITEDALRLSLFKLFKGFSFAELQQLANIANSSEKQKPWAAFAGVLLFSGLVYLSSAELYLRSQISSYQAQLSSISLNIDDAVATRSQFEELTRKVNQFDAKRADHYNALAVWHILAELIAKEVGFTNTIYDGKVLTLFGQAPEAAAILEWLHAQPYISDADFTNPVRQIRAGESFSLKLTVEGQRYAQWLEQQATAATAAAEAAMLPPETQQKQNNTEQTAEVASEK</sequence>
<dbReference type="EMBL" id="BNAO01000003">
    <property type="protein sequence ID" value="GHG68091.1"/>
    <property type="molecule type" value="Genomic_DNA"/>
</dbReference>
<feature type="compositionally biased region" description="Low complexity" evidence="1">
    <location>
        <begin position="395"/>
        <end position="409"/>
    </location>
</feature>
<evidence type="ECO:0000256" key="1">
    <source>
        <dbReference type="SAM" id="MobiDB-lite"/>
    </source>
</evidence>
<accession>A0ABQ3L1Y8</accession>
<keyword evidence="3" id="KW-1185">Reference proteome</keyword>